<dbReference type="Proteomes" id="UP000887580">
    <property type="component" value="Unplaced"/>
</dbReference>
<dbReference type="WBParaSite" id="PS1159_v2.g22060.t1">
    <property type="protein sequence ID" value="PS1159_v2.g22060.t1"/>
    <property type="gene ID" value="PS1159_v2.g22060"/>
</dbReference>
<reference evidence="2" key="1">
    <citation type="submission" date="2022-11" db="UniProtKB">
        <authorList>
            <consortium name="WormBaseParasite"/>
        </authorList>
    </citation>
    <scope>IDENTIFICATION</scope>
</reference>
<proteinExistence type="predicted"/>
<evidence type="ECO:0000313" key="1">
    <source>
        <dbReference type="Proteomes" id="UP000887580"/>
    </source>
</evidence>
<evidence type="ECO:0000313" key="2">
    <source>
        <dbReference type="WBParaSite" id="PS1159_v2.g22060.t1"/>
    </source>
</evidence>
<accession>A0AC35FXY1</accession>
<name>A0AC35FXY1_9BILA</name>
<sequence length="140" mass="16762">MESIPYIFPKEPPESQYLPLKTTKIKCEIDFQIFNKDDHESLLDVLKMDYQNMIKELINSNGMPDRWLDMRLPNNTDKNEYVIYNILIKNGFKKIKSSEKHLIYGHHFLLVFALQENDIKLNYKQIKERLEAFVKTVSFF</sequence>
<protein>
    <submittedName>
        <fullName evidence="2">Uncharacterized protein</fullName>
    </submittedName>
</protein>
<organism evidence="1 2">
    <name type="scientific">Panagrolaimus sp. PS1159</name>
    <dbReference type="NCBI Taxonomy" id="55785"/>
    <lineage>
        <taxon>Eukaryota</taxon>
        <taxon>Metazoa</taxon>
        <taxon>Ecdysozoa</taxon>
        <taxon>Nematoda</taxon>
        <taxon>Chromadorea</taxon>
        <taxon>Rhabditida</taxon>
        <taxon>Tylenchina</taxon>
        <taxon>Panagrolaimomorpha</taxon>
        <taxon>Panagrolaimoidea</taxon>
        <taxon>Panagrolaimidae</taxon>
        <taxon>Panagrolaimus</taxon>
    </lineage>
</organism>